<protein>
    <recommendedName>
        <fullName evidence="4">DUF669 domain-containing protein</fullName>
    </recommendedName>
</protein>
<dbReference type="EMBL" id="NGPL01000029">
    <property type="protein sequence ID" value="OYS69213.1"/>
    <property type="molecule type" value="Genomic_DNA"/>
</dbReference>
<reference evidence="3" key="1">
    <citation type="submission" date="2017-05" db="EMBL/GenBank/DDBJ databases">
        <authorList>
            <person name="Lin X.B."/>
            <person name="Stothard P."/>
            <person name="Tasseva G."/>
            <person name="Walter J."/>
        </authorList>
    </citation>
    <scope>NUCLEOTIDE SEQUENCE [LARGE SCALE GENOMIC DNA]</scope>
    <source>
        <strain evidence="3">114h</strain>
    </source>
</reference>
<dbReference type="InterPro" id="IPR007731">
    <property type="entry name" value="DUF669"/>
</dbReference>
<accession>A0A256SS83</accession>
<dbReference type="Proteomes" id="UP000215747">
    <property type="component" value="Unassembled WGS sequence"/>
</dbReference>
<evidence type="ECO:0008006" key="4">
    <source>
        <dbReference type="Google" id="ProtNLM"/>
    </source>
</evidence>
<dbReference type="AlphaFoldDB" id="A0A256SS83"/>
<reference evidence="2 3" key="2">
    <citation type="submission" date="2017-09" db="EMBL/GenBank/DDBJ databases">
        <title>Tripartite evolution among Lactobacillus johnsonii, Lactobacillus taiwanensis, Lactobacillus reuteri and their rodent host.</title>
        <authorList>
            <person name="Wang T."/>
            <person name="Knowles S."/>
            <person name="Cheng C."/>
        </authorList>
    </citation>
    <scope>NUCLEOTIDE SEQUENCE [LARGE SCALE GENOMIC DNA]</scope>
    <source>
        <strain evidence="2 3">114h</strain>
    </source>
</reference>
<dbReference type="RefSeq" id="WP_094537062.1">
    <property type="nucleotide sequence ID" value="NZ_JASOXU010000021.1"/>
</dbReference>
<proteinExistence type="predicted"/>
<gene>
    <name evidence="2" type="ORF">CBF96_05180</name>
</gene>
<feature type="compositionally biased region" description="Polar residues" evidence="1">
    <location>
        <begin position="148"/>
        <end position="172"/>
    </location>
</feature>
<feature type="compositionally biased region" description="Low complexity" evidence="1">
    <location>
        <begin position="173"/>
        <end position="188"/>
    </location>
</feature>
<evidence type="ECO:0000313" key="3">
    <source>
        <dbReference type="Proteomes" id="UP000215747"/>
    </source>
</evidence>
<name>A0A256SS83_LIMRT</name>
<organism evidence="2 3">
    <name type="scientific">Limosilactobacillus reuteri</name>
    <name type="common">Lactobacillus reuteri</name>
    <dbReference type="NCBI Taxonomy" id="1598"/>
    <lineage>
        <taxon>Bacteria</taxon>
        <taxon>Bacillati</taxon>
        <taxon>Bacillota</taxon>
        <taxon>Bacilli</taxon>
        <taxon>Lactobacillales</taxon>
        <taxon>Lactobacillaceae</taxon>
        <taxon>Limosilactobacillus</taxon>
    </lineage>
</organism>
<evidence type="ECO:0000256" key="1">
    <source>
        <dbReference type="SAM" id="MobiDB-lite"/>
    </source>
</evidence>
<comment type="caution">
    <text evidence="2">The sequence shown here is derived from an EMBL/GenBank/DDBJ whole genome shotgun (WGS) entry which is preliminary data.</text>
</comment>
<evidence type="ECO:0000313" key="2">
    <source>
        <dbReference type="EMBL" id="OYS69213.1"/>
    </source>
</evidence>
<sequence>MPLFTVDPNNVFGKTIDEAGTYNVKVLPTSQLVTAKSGKQMVTLNFEVLDGKYAGGEIRYENVVWDDSTTEKYYQSITRFNTILVAAKVPAGTEIADLGAFTRGMVGKQLAVNTDWEQANNGNYYLRVTGYRNYQEDGSKPNGVKRPQGNSNNRQGNGFTNNYQQQNTKQPTNNRFANNGGFNNPNNNQEPIRDDQLPF</sequence>
<dbReference type="Pfam" id="PF05037">
    <property type="entry name" value="DUF669"/>
    <property type="match status" value="1"/>
</dbReference>
<feature type="region of interest" description="Disordered" evidence="1">
    <location>
        <begin position="135"/>
        <end position="199"/>
    </location>
</feature>